<dbReference type="GO" id="GO:0004497">
    <property type="term" value="F:monooxygenase activity"/>
    <property type="evidence" value="ECO:0007669"/>
    <property type="project" value="UniProtKB-KW"/>
</dbReference>
<dbReference type="InterPro" id="IPR002938">
    <property type="entry name" value="FAD-bd"/>
</dbReference>
<dbReference type="RefSeq" id="WP_038547151.1">
    <property type="nucleotide sequence ID" value="NZ_CP006842.1"/>
</dbReference>
<feature type="domain" description="FAD-binding" evidence="3">
    <location>
        <begin position="3"/>
        <end position="335"/>
    </location>
</feature>
<dbReference type="PANTHER" id="PTHR13789:SF309">
    <property type="entry name" value="PUTATIVE (AFU_ORTHOLOGUE AFUA_6G14510)-RELATED"/>
    <property type="match status" value="1"/>
</dbReference>
<proteinExistence type="predicted"/>
<evidence type="ECO:0000313" key="4">
    <source>
        <dbReference type="EMBL" id="AHW63543.1"/>
    </source>
</evidence>
<gene>
    <name evidence="4" type="ORF">CGLY_05475</name>
</gene>
<dbReference type="HOGENOM" id="CLU_009665_19_5_11"/>
<dbReference type="SUPFAM" id="SSF51905">
    <property type="entry name" value="FAD/NAD(P)-binding domain"/>
    <property type="match status" value="1"/>
</dbReference>
<name>X5DKA7_9CORY</name>
<sequence>MRIAVIGAGIAGLVAAAGLQRDGHDVVIFERRSHSDAVGAGLTLFGNAFEALDLVGLGDTVRGVSSAAIASMRAGQRSPSGGWLTTAPASATGSMRSVHRQDLHRALTDSLVPGTLHTGSPATVDPSGGPHIVLDHDTARVDPVDLVIVADGIHSPNRRVLGLDTGLHYAGYTAWRGVTSEPVDIHDEAGETWGRGQIFGIVPLPDNRIYWFGTLNCPAGTIYPEEHAEVRRRFAGWHPPIQDCIAATPPGDLMRHDIYDLLTPLTSLTERRTVLIGDAAHAMTPNLGQGAGQGIEDAATLTVLLRGVSPASLGAALTTYTEFRHARTTSIMQRSRWAARVAQASHPLLAGLRDTALRLTPGGLLGAANRRMHRWPRPG</sequence>
<organism evidence="4 5">
    <name type="scientific">Corynebacterium glyciniphilum AJ 3170</name>
    <dbReference type="NCBI Taxonomy" id="1404245"/>
    <lineage>
        <taxon>Bacteria</taxon>
        <taxon>Bacillati</taxon>
        <taxon>Actinomycetota</taxon>
        <taxon>Actinomycetes</taxon>
        <taxon>Mycobacteriales</taxon>
        <taxon>Corynebacteriaceae</taxon>
        <taxon>Corynebacterium</taxon>
    </lineage>
</organism>
<evidence type="ECO:0000313" key="5">
    <source>
        <dbReference type="Proteomes" id="UP000023703"/>
    </source>
</evidence>
<dbReference type="AlphaFoldDB" id="X5DKA7"/>
<reference evidence="4 5" key="1">
    <citation type="journal article" date="2015" name="Int. J. Syst. Evol. Microbiol.">
        <title>Revisiting Corynebacterium glyciniphilum (ex Kubota et al., 1972) sp. nov., nom. rev., isolated from putrefied banana.</title>
        <authorList>
            <person name="Al-Dilaimi A."/>
            <person name="Bednarz H."/>
            <person name="Lomker A."/>
            <person name="Niehaus K."/>
            <person name="Kalinowski J."/>
            <person name="Ruckert C."/>
        </authorList>
    </citation>
    <scope>NUCLEOTIDE SEQUENCE [LARGE SCALE GENOMIC DNA]</scope>
    <source>
        <strain evidence="4">AJ 3170</strain>
    </source>
</reference>
<dbReference type="PANTHER" id="PTHR13789">
    <property type="entry name" value="MONOOXYGENASE"/>
    <property type="match status" value="1"/>
</dbReference>
<dbReference type="KEGG" id="cgy:CGLY_05475"/>
<dbReference type="PRINTS" id="PR00420">
    <property type="entry name" value="RNGMNOXGNASE"/>
</dbReference>
<dbReference type="InterPro" id="IPR036188">
    <property type="entry name" value="FAD/NAD-bd_sf"/>
</dbReference>
<keyword evidence="1" id="KW-0560">Oxidoreductase</keyword>
<accession>X5DKA7</accession>
<keyword evidence="5" id="KW-1185">Reference proteome</keyword>
<evidence type="ECO:0000256" key="1">
    <source>
        <dbReference type="ARBA" id="ARBA00023002"/>
    </source>
</evidence>
<evidence type="ECO:0000259" key="3">
    <source>
        <dbReference type="Pfam" id="PF01494"/>
    </source>
</evidence>
<evidence type="ECO:0000256" key="2">
    <source>
        <dbReference type="ARBA" id="ARBA00023033"/>
    </source>
</evidence>
<dbReference type="InterPro" id="IPR050493">
    <property type="entry name" value="FAD-dep_Monooxygenase_BioMet"/>
</dbReference>
<dbReference type="Proteomes" id="UP000023703">
    <property type="component" value="Chromosome"/>
</dbReference>
<dbReference type="eggNOG" id="COG0654">
    <property type="taxonomic scope" value="Bacteria"/>
</dbReference>
<keyword evidence="2 4" id="KW-0503">Monooxygenase</keyword>
<protein>
    <submittedName>
        <fullName evidence="4">FAD-binding monooxygenase</fullName>
    </submittedName>
</protein>
<dbReference type="OrthoDB" id="4568714at2"/>
<dbReference type="Pfam" id="PF01494">
    <property type="entry name" value="FAD_binding_3"/>
    <property type="match status" value="1"/>
</dbReference>
<dbReference type="STRING" id="1404245.CGLY_05475"/>
<dbReference type="GO" id="GO:0071949">
    <property type="term" value="F:FAD binding"/>
    <property type="evidence" value="ECO:0007669"/>
    <property type="project" value="InterPro"/>
</dbReference>
<dbReference type="Gene3D" id="3.50.50.60">
    <property type="entry name" value="FAD/NAD(P)-binding domain"/>
    <property type="match status" value="1"/>
</dbReference>
<dbReference type="EMBL" id="CP006842">
    <property type="protein sequence ID" value="AHW63543.1"/>
    <property type="molecule type" value="Genomic_DNA"/>
</dbReference>